<gene>
    <name evidence="3" type="ORF">AMTR_s00012p00152990</name>
</gene>
<evidence type="ECO:0000313" key="3">
    <source>
        <dbReference type="EMBL" id="ERN07801.1"/>
    </source>
</evidence>
<dbReference type="OMA" id="MHPSESL"/>
<feature type="domain" description="DUF8041" evidence="2">
    <location>
        <begin position="117"/>
        <end position="283"/>
    </location>
</feature>
<evidence type="ECO:0000259" key="2">
    <source>
        <dbReference type="Pfam" id="PF26145"/>
    </source>
</evidence>
<sequence>MFLLTVVKIHIPTSEVQGRRRRGRIRMTEALITALSMENHHPSTLLSMDSSSHEDCEREPNRQIILSRPPDINLPLSSERSPPPPWPNDACDILDVGLGPQLYETETLLNIPKVGRKCAKRGDSIWGAWFFFNFYFKPVLVEKSKGKLTRDGTVPSGFDKSDLRLDVFMVQHDMENMYMWVFKERPENALGKMQLRSYMNGHSRLGEPQFPFSAEKGFVRSHRMQRKQYRGLSNPQCVHGIEVVRSPNLTHLSESELKRWMDLTGRDLNFTIPPEAGDFGSWRNLPSTEFELDRLPPKAPSQPSRRLLNGSGLNLSSQSSNHVIADGIELSPICNKRRKEFFPHGNDDECCLPLGSFSDRIQDLDMHQVEPAWVNDFSGVMRQACGPVTAAKTIYEDEQGYLIVISMPFTDLKRVKVSWRNTLTHGVVKIQCVSTVQMPYLKRHDRTFKLTDPSPEHCPPGEFVREIALATRIPDNANLEAYYDNSGAGLEIMVPKHQASSEREHEVRVCLRPQMGASELLLT</sequence>
<evidence type="ECO:0000313" key="4">
    <source>
        <dbReference type="Proteomes" id="UP000017836"/>
    </source>
</evidence>
<dbReference type="PANTHER" id="PTHR33981:SF3">
    <property type="entry name" value="EXPRESSED PROTEIN"/>
    <property type="match status" value="1"/>
</dbReference>
<reference evidence="4" key="1">
    <citation type="journal article" date="2013" name="Science">
        <title>The Amborella genome and the evolution of flowering plants.</title>
        <authorList>
            <consortium name="Amborella Genome Project"/>
        </authorList>
    </citation>
    <scope>NUCLEOTIDE SEQUENCE [LARGE SCALE GENOMIC DNA]</scope>
</reference>
<dbReference type="Pfam" id="PF26145">
    <property type="entry name" value="DUF8041"/>
    <property type="match status" value="1"/>
</dbReference>
<dbReference type="AlphaFoldDB" id="W1PJG9"/>
<evidence type="ECO:0008006" key="5">
    <source>
        <dbReference type="Google" id="ProtNLM"/>
    </source>
</evidence>
<accession>W1PJG9</accession>
<dbReference type="InterPro" id="IPR058937">
    <property type="entry name" value="ACL_Hsps-like_put"/>
</dbReference>
<dbReference type="CDD" id="cd06464">
    <property type="entry name" value="ACD_sHsps-like"/>
    <property type="match status" value="1"/>
</dbReference>
<dbReference type="Gramene" id="ERN07801">
    <property type="protein sequence ID" value="ERN07801"/>
    <property type="gene ID" value="AMTR_s00012p00152990"/>
</dbReference>
<feature type="domain" description="Hsps-like putative alpha-crystallin-like" evidence="1">
    <location>
        <begin position="388"/>
        <end position="496"/>
    </location>
</feature>
<dbReference type="EMBL" id="KI393609">
    <property type="protein sequence ID" value="ERN07801.1"/>
    <property type="molecule type" value="Genomic_DNA"/>
</dbReference>
<proteinExistence type="predicted"/>
<dbReference type="Pfam" id="PF26144">
    <property type="entry name" value="ACL_Hsps-like"/>
    <property type="match status" value="1"/>
</dbReference>
<organism evidence="3 4">
    <name type="scientific">Amborella trichopoda</name>
    <dbReference type="NCBI Taxonomy" id="13333"/>
    <lineage>
        <taxon>Eukaryota</taxon>
        <taxon>Viridiplantae</taxon>
        <taxon>Streptophyta</taxon>
        <taxon>Embryophyta</taxon>
        <taxon>Tracheophyta</taxon>
        <taxon>Spermatophyta</taxon>
        <taxon>Magnoliopsida</taxon>
        <taxon>Amborellales</taxon>
        <taxon>Amborellaceae</taxon>
        <taxon>Amborella</taxon>
    </lineage>
</organism>
<dbReference type="KEGG" id="atr:18436035"/>
<dbReference type="PANTHER" id="PTHR33981">
    <property type="entry name" value="EXPRESSED PROTEIN"/>
    <property type="match status" value="1"/>
</dbReference>
<dbReference type="eggNOG" id="ENOG502QREX">
    <property type="taxonomic scope" value="Eukaryota"/>
</dbReference>
<evidence type="ECO:0000259" key="1">
    <source>
        <dbReference type="Pfam" id="PF26144"/>
    </source>
</evidence>
<dbReference type="STRING" id="13333.W1PJG9"/>
<dbReference type="Proteomes" id="UP000017836">
    <property type="component" value="Unassembled WGS sequence"/>
</dbReference>
<dbReference type="InterPro" id="IPR058354">
    <property type="entry name" value="DUF8041"/>
</dbReference>
<keyword evidence="4" id="KW-1185">Reference proteome</keyword>
<name>W1PJG9_AMBTC</name>
<dbReference type="HOGENOM" id="CLU_038022_0_0_1"/>
<protein>
    <recommendedName>
        <fullName evidence="5">SHSP domain-containing protein</fullName>
    </recommendedName>
</protein>
<dbReference type="OrthoDB" id="1695413at2759"/>